<dbReference type="SUPFAM" id="SSF53474">
    <property type="entry name" value="alpha/beta-Hydrolases"/>
    <property type="match status" value="1"/>
</dbReference>
<dbReference type="PANTHER" id="PTHR43358">
    <property type="entry name" value="ALPHA/BETA-HYDROLASE"/>
    <property type="match status" value="1"/>
</dbReference>
<comment type="caution">
    <text evidence="2">The sequence shown here is derived from an EMBL/GenBank/DDBJ whole genome shotgun (WGS) entry which is preliminary data.</text>
</comment>
<gene>
    <name evidence="2" type="ORF">GCM10008935_28340</name>
</gene>
<dbReference type="Pfam" id="PF00326">
    <property type="entry name" value="Peptidase_S9"/>
    <property type="match status" value="1"/>
</dbReference>
<name>A0ABN1A9A4_9BACI</name>
<dbReference type="Proteomes" id="UP001500740">
    <property type="component" value="Unassembled WGS sequence"/>
</dbReference>
<sequence>MNKKKWLIIGFSFLSLLMVVNILASNFFYDLAIKREQKDFLADNEDLVVSASAMNVFLEGGWREWVNTQSFENWEMESYDGLTLQGYYLEAEEKIDRTVVFSHGYLGQGRDMGLFGQYYYEELGYNVLMSDMRGHGDSDGDYIGFGWHDRLDLIDWVNRVIEHQGSDVEIVLHGLSMGAATVLMASGEELPDNVKAIVADSPYTSTYDLFGYQMNRMYNLPSFPILPTTSVVAQVRADYSLKEASALEQVKETDIPILYIHGQEDTFVPTSMTEELYGATNSHTEMKLFDNAGHGEAFAIYEETYVERLNDFLNRFVTK</sequence>
<feature type="domain" description="Peptidase S9 prolyl oligopeptidase catalytic" evidence="1">
    <location>
        <begin position="117"/>
        <end position="316"/>
    </location>
</feature>
<evidence type="ECO:0000259" key="1">
    <source>
        <dbReference type="Pfam" id="PF00326"/>
    </source>
</evidence>
<evidence type="ECO:0000313" key="3">
    <source>
        <dbReference type="Proteomes" id="UP001500740"/>
    </source>
</evidence>
<dbReference type="Gene3D" id="3.40.50.1820">
    <property type="entry name" value="alpha/beta hydrolase"/>
    <property type="match status" value="1"/>
</dbReference>
<dbReference type="GO" id="GO:0016787">
    <property type="term" value="F:hydrolase activity"/>
    <property type="evidence" value="ECO:0007669"/>
    <property type="project" value="UniProtKB-KW"/>
</dbReference>
<dbReference type="InterPro" id="IPR052920">
    <property type="entry name" value="DNA-binding_regulatory"/>
</dbReference>
<dbReference type="RefSeq" id="WP_343784683.1">
    <property type="nucleotide sequence ID" value="NZ_BAAACZ010000029.1"/>
</dbReference>
<reference evidence="2 3" key="1">
    <citation type="journal article" date="2019" name="Int. J. Syst. Evol. Microbiol.">
        <title>The Global Catalogue of Microorganisms (GCM) 10K type strain sequencing project: providing services to taxonomists for standard genome sequencing and annotation.</title>
        <authorList>
            <consortium name="The Broad Institute Genomics Platform"/>
            <consortium name="The Broad Institute Genome Sequencing Center for Infectious Disease"/>
            <person name="Wu L."/>
            <person name="Ma J."/>
        </authorList>
    </citation>
    <scope>NUCLEOTIDE SEQUENCE [LARGE SCALE GENOMIC DNA]</scope>
    <source>
        <strain evidence="2 3">JCM 14193</strain>
    </source>
</reference>
<keyword evidence="2" id="KW-0378">Hydrolase</keyword>
<protein>
    <submittedName>
        <fullName evidence="2">Alpha/beta hydrolase</fullName>
    </submittedName>
</protein>
<dbReference type="PANTHER" id="PTHR43358:SF4">
    <property type="entry name" value="ALPHA_BETA HYDROLASE FOLD-1 DOMAIN-CONTAINING PROTEIN"/>
    <property type="match status" value="1"/>
</dbReference>
<dbReference type="InterPro" id="IPR029058">
    <property type="entry name" value="AB_hydrolase_fold"/>
</dbReference>
<dbReference type="EMBL" id="BAAACZ010000029">
    <property type="protein sequence ID" value="GAA0470765.1"/>
    <property type="molecule type" value="Genomic_DNA"/>
</dbReference>
<dbReference type="InterPro" id="IPR001375">
    <property type="entry name" value="Peptidase_S9_cat"/>
</dbReference>
<proteinExistence type="predicted"/>
<accession>A0ABN1A9A4</accession>
<organism evidence="2 3">
    <name type="scientific">Alkalibacillus silvisoli</name>
    <dbReference type="NCBI Taxonomy" id="392823"/>
    <lineage>
        <taxon>Bacteria</taxon>
        <taxon>Bacillati</taxon>
        <taxon>Bacillota</taxon>
        <taxon>Bacilli</taxon>
        <taxon>Bacillales</taxon>
        <taxon>Bacillaceae</taxon>
        <taxon>Alkalibacillus</taxon>
    </lineage>
</organism>
<keyword evidence="3" id="KW-1185">Reference proteome</keyword>
<evidence type="ECO:0000313" key="2">
    <source>
        <dbReference type="EMBL" id="GAA0470765.1"/>
    </source>
</evidence>